<proteinExistence type="predicted"/>
<keyword evidence="2" id="KW-1185">Reference proteome</keyword>
<reference evidence="1 2" key="1">
    <citation type="submission" date="2016-10" db="EMBL/GenBank/DDBJ databases">
        <authorList>
            <person name="de Groot N.N."/>
        </authorList>
    </citation>
    <scope>NUCLEOTIDE SEQUENCE [LARGE SCALE GENOMIC DNA]</scope>
    <source>
        <strain evidence="1 2">DSM 1736</strain>
    </source>
</reference>
<evidence type="ECO:0000313" key="2">
    <source>
        <dbReference type="Proteomes" id="UP000214880"/>
    </source>
</evidence>
<protein>
    <submittedName>
        <fullName evidence="1">Uncharacterized protein</fullName>
    </submittedName>
</protein>
<organism evidence="1 2">
    <name type="scientific">Dendrosporobacter quercicolus</name>
    <dbReference type="NCBI Taxonomy" id="146817"/>
    <lineage>
        <taxon>Bacteria</taxon>
        <taxon>Bacillati</taxon>
        <taxon>Bacillota</taxon>
        <taxon>Negativicutes</taxon>
        <taxon>Selenomonadales</taxon>
        <taxon>Sporomusaceae</taxon>
        <taxon>Dendrosporobacter</taxon>
    </lineage>
</organism>
<dbReference type="RefSeq" id="WP_092074445.1">
    <property type="nucleotide sequence ID" value="NZ_FNHB01000009.1"/>
</dbReference>
<dbReference type="EMBL" id="FNHB01000009">
    <property type="protein sequence ID" value="SDM95431.1"/>
    <property type="molecule type" value="Genomic_DNA"/>
</dbReference>
<sequence length="121" mass="12921">MFVTIGDPSSNINDLFNAPNPSWDSSVSIKQSMTVADGAKYVNAVPTVAKADYMWNPSAANMVGASEVQQDISLDLSETNTGAAIQVNWDTTGCSQVGIGDGSKIQITELRPPKIVFNFHN</sequence>
<name>A0A1G9XFX4_9FIRM</name>
<gene>
    <name evidence="1" type="ORF">SAMN04488502_10983</name>
</gene>
<dbReference type="AlphaFoldDB" id="A0A1G9XFX4"/>
<evidence type="ECO:0000313" key="1">
    <source>
        <dbReference type="EMBL" id="SDM95431.1"/>
    </source>
</evidence>
<accession>A0A1G9XFX4</accession>
<dbReference type="Proteomes" id="UP000214880">
    <property type="component" value="Unassembled WGS sequence"/>
</dbReference>